<evidence type="ECO:0000313" key="2">
    <source>
        <dbReference type="EMBL" id="CQH49404.1"/>
    </source>
</evidence>
<dbReference type="SUPFAM" id="SSF89392">
    <property type="entry name" value="Prokaryotic lipoproteins and lipoprotein localization factors"/>
    <property type="match status" value="1"/>
</dbReference>
<keyword evidence="1" id="KW-1133">Transmembrane helix</keyword>
<dbReference type="InterPro" id="IPR052944">
    <property type="entry name" value="Sporulation_related"/>
</dbReference>
<dbReference type="InterPro" id="IPR029046">
    <property type="entry name" value="LolA/LolB/LppX"/>
</dbReference>
<dbReference type="RefSeq" id="WP_059055908.1">
    <property type="nucleotide sequence ID" value="NZ_CEML01000002.1"/>
</dbReference>
<dbReference type="Proteomes" id="UP000066737">
    <property type="component" value="Chromosome I"/>
</dbReference>
<evidence type="ECO:0000256" key="1">
    <source>
        <dbReference type="SAM" id="Phobius"/>
    </source>
</evidence>
<dbReference type="GeneID" id="26658203"/>
<proteinExistence type="predicted"/>
<evidence type="ECO:0000313" key="3">
    <source>
        <dbReference type="Proteomes" id="UP000066737"/>
    </source>
</evidence>
<dbReference type="PANTHER" id="PTHR37507">
    <property type="entry name" value="SPORULATION PROTEIN YDCC"/>
    <property type="match status" value="1"/>
</dbReference>
<dbReference type="OrthoDB" id="137725at2157"/>
<protein>
    <submittedName>
        <fullName evidence="2">LppX domain protein</fullName>
    </submittedName>
</protein>
<feature type="transmembrane region" description="Helical" evidence="1">
    <location>
        <begin position="12"/>
        <end position="35"/>
    </location>
</feature>
<reference evidence="3" key="1">
    <citation type="journal article" date="2016" name="Environ. Microbiol.">
        <title>The complete genome of a viable archaeum isolated from 123-million-year-old rock salt.</title>
        <authorList>
            <person name="Jaakkola S.T."/>
            <person name="Pfeiffer F."/>
            <person name="Ravantti J.J."/>
            <person name="Guo Q."/>
            <person name="Liu Y."/>
            <person name="Chen X."/>
            <person name="Ma H."/>
            <person name="Yang C."/>
            <person name="Oksanen H.M."/>
            <person name="Bamford D.H."/>
        </authorList>
    </citation>
    <scope>NUCLEOTIDE SEQUENCE</scope>
    <source>
        <strain evidence="3">JI20-1</strain>
    </source>
</reference>
<dbReference type="Gene3D" id="2.50.20.10">
    <property type="entry name" value="Lipoprotein localisation LolA/LolB/LppX"/>
    <property type="match status" value="1"/>
</dbReference>
<sequence>MSADGRTTDRGSVATIVVVASVAAVVVAGALWLVAAPEAASQPVGADAGEQYAGIDGVTATETTVVERGSRTSRTVAEVAFRPGTDERRRTVVDGSERYEVTVSNGSVLWLYDDAGDRAKRVPLSATPEDGVGRGDHIERLFAALNVTQRSASASASGPEVAPLPVVPSAASGPNASADAALGVEYDGTTSVGDRTAYVLRLAPQSDAAAYEQTLLVDTQRFFVLEQHTEWVDDGTRVSVRTTYTNVTFDPGLGEDAFTFDPPADATVERVDTPETTTYQSAAALRDATNVSVPSPDVPASFRPTYASETTGEVHGVGLRYVNETSRITVAKYNRTFPVDGHRTVEVGDREAAVTYGPTASVSWNCGEYRYTVRGQGVPASVLVEVARSVGCDASAA</sequence>
<keyword evidence="3" id="KW-1185">Reference proteome</keyword>
<gene>
    <name evidence="2" type="ORF">HHUB_1519</name>
</gene>
<dbReference type="KEGG" id="hhb:Hhub_1519"/>
<accession>A0A0U5H2Q7</accession>
<name>A0A0U5H2Q7_9EURY</name>
<dbReference type="STRING" id="1407499.HHUB_1519"/>
<dbReference type="EMBL" id="LN831302">
    <property type="protein sequence ID" value="CQH49404.1"/>
    <property type="molecule type" value="Genomic_DNA"/>
</dbReference>
<dbReference type="AlphaFoldDB" id="A0A0U5H2Q7"/>
<organism evidence="2 3">
    <name type="scientific">Halobacterium hubeiense</name>
    <dbReference type="NCBI Taxonomy" id="1407499"/>
    <lineage>
        <taxon>Archaea</taxon>
        <taxon>Methanobacteriati</taxon>
        <taxon>Methanobacteriota</taxon>
        <taxon>Stenosarchaea group</taxon>
        <taxon>Halobacteria</taxon>
        <taxon>Halobacteriales</taxon>
        <taxon>Halobacteriaceae</taxon>
        <taxon>Halobacterium</taxon>
    </lineage>
</organism>
<keyword evidence="1" id="KW-0472">Membrane</keyword>
<dbReference type="PANTHER" id="PTHR37507:SF2">
    <property type="entry name" value="SPORULATION PROTEIN YDCC"/>
    <property type="match status" value="1"/>
</dbReference>
<keyword evidence="1" id="KW-0812">Transmembrane</keyword>